<keyword evidence="4 7" id="KW-0802">TPR repeat</keyword>
<feature type="domain" description="J" evidence="8">
    <location>
        <begin position="483"/>
        <end position="561"/>
    </location>
</feature>
<dbReference type="Pfam" id="PF13639">
    <property type="entry name" value="zf-RING_2"/>
    <property type="match status" value="1"/>
</dbReference>
<evidence type="ECO:0000313" key="11">
    <source>
        <dbReference type="Proteomes" id="UP000241890"/>
    </source>
</evidence>
<dbReference type="OrthoDB" id="765884at2759"/>
<evidence type="ECO:0000256" key="3">
    <source>
        <dbReference type="ARBA" id="ARBA00022771"/>
    </source>
</evidence>
<dbReference type="PROSITE" id="PS00518">
    <property type="entry name" value="ZF_RING_1"/>
    <property type="match status" value="1"/>
</dbReference>
<dbReference type="PANTHER" id="PTHR45188">
    <property type="entry name" value="DNAJ PROTEIN P58IPK HOMOLOG"/>
    <property type="match status" value="1"/>
</dbReference>
<keyword evidence="2" id="KW-0677">Repeat</keyword>
<keyword evidence="3 6" id="KW-0863">Zinc-finger</keyword>
<dbReference type="InterPro" id="IPR001623">
    <property type="entry name" value="DnaJ_domain"/>
</dbReference>
<organism evidence="10 11">
    <name type="scientific">Hondaea fermentalgiana</name>
    <dbReference type="NCBI Taxonomy" id="2315210"/>
    <lineage>
        <taxon>Eukaryota</taxon>
        <taxon>Sar</taxon>
        <taxon>Stramenopiles</taxon>
        <taxon>Bigyra</taxon>
        <taxon>Labyrinthulomycetes</taxon>
        <taxon>Thraustochytrida</taxon>
        <taxon>Thraustochytriidae</taxon>
        <taxon>Hondaea</taxon>
    </lineage>
</organism>
<keyword evidence="11" id="KW-1185">Reference proteome</keyword>
<dbReference type="Gene3D" id="3.30.40.10">
    <property type="entry name" value="Zinc/RING finger domain, C3HC4 (zinc finger)"/>
    <property type="match status" value="1"/>
</dbReference>
<dbReference type="Pfam" id="PF14559">
    <property type="entry name" value="TPR_19"/>
    <property type="match status" value="1"/>
</dbReference>
<keyword evidence="5" id="KW-0862">Zinc</keyword>
<dbReference type="InterPro" id="IPR011990">
    <property type="entry name" value="TPR-like_helical_dom_sf"/>
</dbReference>
<dbReference type="InterPro" id="IPR017907">
    <property type="entry name" value="Znf_RING_CS"/>
</dbReference>
<dbReference type="InParanoid" id="A0A2R5GJE3"/>
<dbReference type="CDD" id="cd06257">
    <property type="entry name" value="DnaJ"/>
    <property type="match status" value="1"/>
</dbReference>
<dbReference type="Gene3D" id="1.10.287.110">
    <property type="entry name" value="DnaJ domain"/>
    <property type="match status" value="1"/>
</dbReference>
<dbReference type="SMART" id="SM00028">
    <property type="entry name" value="TPR"/>
    <property type="match status" value="5"/>
</dbReference>
<feature type="repeat" description="TPR" evidence="7">
    <location>
        <begin position="308"/>
        <end position="341"/>
    </location>
</feature>
<dbReference type="Pfam" id="PF13432">
    <property type="entry name" value="TPR_16"/>
    <property type="match status" value="2"/>
</dbReference>
<dbReference type="SUPFAM" id="SSF57850">
    <property type="entry name" value="RING/U-box"/>
    <property type="match status" value="1"/>
</dbReference>
<dbReference type="Pfam" id="PF00226">
    <property type="entry name" value="DnaJ"/>
    <property type="match status" value="1"/>
</dbReference>
<dbReference type="AlphaFoldDB" id="A0A2R5GJE3"/>
<evidence type="ECO:0000256" key="1">
    <source>
        <dbReference type="ARBA" id="ARBA00022723"/>
    </source>
</evidence>
<evidence type="ECO:0000259" key="8">
    <source>
        <dbReference type="PROSITE" id="PS50076"/>
    </source>
</evidence>
<evidence type="ECO:0000313" key="10">
    <source>
        <dbReference type="EMBL" id="GBG28411.1"/>
    </source>
</evidence>
<accession>A0A2R5GJE3</accession>
<evidence type="ECO:0000256" key="2">
    <source>
        <dbReference type="ARBA" id="ARBA00022737"/>
    </source>
</evidence>
<comment type="caution">
    <text evidence="10">The sequence shown here is derived from an EMBL/GenBank/DDBJ whole genome shotgun (WGS) entry which is preliminary data.</text>
</comment>
<dbReference type="InterPro" id="IPR036869">
    <property type="entry name" value="J_dom_sf"/>
</dbReference>
<evidence type="ECO:0000256" key="7">
    <source>
        <dbReference type="PROSITE-ProRule" id="PRU00339"/>
    </source>
</evidence>
<feature type="domain" description="RING-type" evidence="9">
    <location>
        <begin position="19"/>
        <end position="59"/>
    </location>
</feature>
<dbReference type="EMBL" id="BEYU01000040">
    <property type="protein sequence ID" value="GBG28411.1"/>
    <property type="molecule type" value="Genomic_DNA"/>
</dbReference>
<proteinExistence type="predicted"/>
<dbReference type="SUPFAM" id="SSF46565">
    <property type="entry name" value="Chaperone J-domain"/>
    <property type="match status" value="1"/>
</dbReference>
<dbReference type="InterPro" id="IPR001841">
    <property type="entry name" value="Znf_RING"/>
</dbReference>
<dbReference type="GO" id="GO:0008270">
    <property type="term" value="F:zinc ion binding"/>
    <property type="evidence" value="ECO:0007669"/>
    <property type="project" value="UniProtKB-KW"/>
</dbReference>
<dbReference type="PROSITE" id="PS50076">
    <property type="entry name" value="DNAJ_2"/>
    <property type="match status" value="1"/>
</dbReference>
<evidence type="ECO:0000259" key="9">
    <source>
        <dbReference type="PROSITE" id="PS50089"/>
    </source>
</evidence>
<dbReference type="SUPFAM" id="SSF48452">
    <property type="entry name" value="TPR-like"/>
    <property type="match status" value="1"/>
</dbReference>
<gene>
    <name evidence="10" type="ORF">FCC1311_046342</name>
</gene>
<evidence type="ECO:0000256" key="4">
    <source>
        <dbReference type="ARBA" id="ARBA00022803"/>
    </source>
</evidence>
<evidence type="ECO:0000256" key="6">
    <source>
        <dbReference type="PROSITE-ProRule" id="PRU00175"/>
    </source>
</evidence>
<keyword evidence="1" id="KW-0479">Metal-binding</keyword>
<name>A0A2R5GJE3_9STRA</name>
<dbReference type="Gene3D" id="1.25.40.10">
    <property type="entry name" value="Tetratricopeptide repeat domain"/>
    <property type="match status" value="1"/>
</dbReference>
<dbReference type="SUPFAM" id="SSF48439">
    <property type="entry name" value="Protein prenylyltransferase"/>
    <property type="match status" value="1"/>
</dbReference>
<reference evidence="10 11" key="1">
    <citation type="submission" date="2017-12" db="EMBL/GenBank/DDBJ databases">
        <title>Sequencing, de novo assembly and annotation of complete genome of a new Thraustochytrid species, strain FCC1311.</title>
        <authorList>
            <person name="Sedici K."/>
            <person name="Godart F."/>
            <person name="Aiese Cigliano R."/>
            <person name="Sanseverino W."/>
            <person name="Barakat M."/>
            <person name="Ortet P."/>
            <person name="Marechal E."/>
            <person name="Cagnac O."/>
            <person name="Amato A."/>
        </authorList>
    </citation>
    <scope>NUCLEOTIDE SEQUENCE [LARGE SCALE GENOMIC DNA]</scope>
</reference>
<dbReference type="GO" id="GO:0005737">
    <property type="term" value="C:cytoplasm"/>
    <property type="evidence" value="ECO:0007669"/>
    <property type="project" value="UniProtKB-ARBA"/>
</dbReference>
<evidence type="ECO:0000256" key="5">
    <source>
        <dbReference type="ARBA" id="ARBA00022833"/>
    </source>
</evidence>
<dbReference type="SMART" id="SM00271">
    <property type="entry name" value="DnaJ"/>
    <property type="match status" value="1"/>
</dbReference>
<protein>
    <submittedName>
        <fullName evidence="10">DnaJ-like subfamily C member 7</fullName>
    </submittedName>
</protein>
<dbReference type="PROSITE" id="PS50089">
    <property type="entry name" value="ZF_RING_2"/>
    <property type="match status" value="1"/>
</dbReference>
<dbReference type="SMART" id="SM00184">
    <property type="entry name" value="RING"/>
    <property type="match status" value="1"/>
</dbReference>
<sequence length="586" mass="65238">MGFSGELKSASGHYEEFICAICVQLVDLEESVLTSCSHVYCRSCMEEWLRRKRSCPTCNKDLSLQSTSQLPLLRYGSPLAWRVLSRIRISCPLNACSWEGDYSELQAHLQSSSEHVQDAEQSKRETALALKEQANAKYSARAFRDALQLYTKAISFCDDISALYSNRAAVYLALGQYAAARDDAQRAVALDAGFAKAWVRCAKALVGLGDLDEAAAILRRVPAQVAAEPGVRHAQREMDRLRDLYRTAKAALAAGDFNKARGAASPLLSESSAPNVLLLAARSECEAGSCQRALKLALQVLRADSSEPAAYVVRSLAMLYNGEVDESIKYVREALRLSPDDKEALQLFRKIKSVRGHFADAKVALDAKQHDAAVASLNHIVESEMVPRRSTLYVQALAERANALFRAGRLDDALKDCASAIYLQEDNKRAWLTKVYALHALGRHETALRELEPVMQGWGQQDAVIRGAYEKAQFEVRKAKRPNYYEALSPKEGARPLSTVSSEPEIKAAYKLRALECHPDRLGPDASSEERKRCEEEFKLAGEALEILTDSFKRKLYDEGFDKAAIEERVQRASEQHHGRSHHHHR</sequence>
<dbReference type="PANTHER" id="PTHR45188:SF2">
    <property type="entry name" value="DNAJ HOMOLOG SUBFAMILY C MEMBER 7"/>
    <property type="match status" value="1"/>
</dbReference>
<dbReference type="Proteomes" id="UP000241890">
    <property type="component" value="Unassembled WGS sequence"/>
</dbReference>
<dbReference type="InterPro" id="IPR013083">
    <property type="entry name" value="Znf_RING/FYVE/PHD"/>
</dbReference>
<dbReference type="InterPro" id="IPR019734">
    <property type="entry name" value="TPR_rpt"/>
</dbReference>
<dbReference type="PROSITE" id="PS50005">
    <property type="entry name" value="TPR"/>
    <property type="match status" value="1"/>
</dbReference>